<dbReference type="EMBL" id="MVHR01000019">
    <property type="protein sequence ID" value="ORA72664.1"/>
    <property type="molecule type" value="Genomic_DNA"/>
</dbReference>
<dbReference type="AlphaFoldDB" id="A0A1X0DJS6"/>
<evidence type="ECO:0000256" key="1">
    <source>
        <dbReference type="SAM" id="MobiDB-lite"/>
    </source>
</evidence>
<protein>
    <submittedName>
        <fullName evidence="2">Uncharacterized protein</fullName>
    </submittedName>
</protein>
<sequence length="148" mass="16668">MVDPMSVLGLPDYNPGSLSLRETRIVYLHGELRLDELEEELLGQGRSLEETARILSEQRNALRSWTRELMSDRRAAATITAENPNMSWDEVVAKYRNRGFTGDDLYREIMAAAKRSRAKVNEALGLDPNNPPPLPPMLPPVPFDRGPP</sequence>
<keyword evidence="3" id="KW-1185">Reference proteome</keyword>
<reference evidence="2 3" key="1">
    <citation type="submission" date="2017-02" db="EMBL/GenBank/DDBJ databases">
        <title>The new phylogeny of genus Mycobacterium.</title>
        <authorList>
            <person name="Tortoli E."/>
            <person name="Trovato A."/>
            <person name="Cirillo D.M."/>
        </authorList>
    </citation>
    <scope>NUCLEOTIDE SEQUENCE [LARGE SCALE GENOMIC DNA]</scope>
    <source>
        <strain evidence="2 3">DSM 44471</strain>
    </source>
</reference>
<accession>A0A1X0DJS6</accession>
<comment type="caution">
    <text evidence="2">The sequence shown here is derived from an EMBL/GenBank/DDBJ whole genome shotgun (WGS) entry which is preliminary data.</text>
</comment>
<feature type="compositionally biased region" description="Pro residues" evidence="1">
    <location>
        <begin position="129"/>
        <end position="148"/>
    </location>
</feature>
<evidence type="ECO:0000313" key="3">
    <source>
        <dbReference type="Proteomes" id="UP000192566"/>
    </source>
</evidence>
<organism evidence="2 3">
    <name type="scientific">Mycobacterium heidelbergense</name>
    <dbReference type="NCBI Taxonomy" id="53376"/>
    <lineage>
        <taxon>Bacteria</taxon>
        <taxon>Bacillati</taxon>
        <taxon>Actinomycetota</taxon>
        <taxon>Actinomycetes</taxon>
        <taxon>Mycobacteriales</taxon>
        <taxon>Mycobacteriaceae</taxon>
        <taxon>Mycobacterium</taxon>
        <taxon>Mycobacterium simiae complex</taxon>
    </lineage>
</organism>
<feature type="region of interest" description="Disordered" evidence="1">
    <location>
        <begin position="123"/>
        <end position="148"/>
    </location>
</feature>
<gene>
    <name evidence="2" type="ORF">BST25_14035</name>
</gene>
<evidence type="ECO:0000313" key="2">
    <source>
        <dbReference type="EMBL" id="ORA72664.1"/>
    </source>
</evidence>
<dbReference type="Proteomes" id="UP000192566">
    <property type="component" value="Unassembled WGS sequence"/>
</dbReference>
<dbReference type="STRING" id="53376.BST25_14035"/>
<proteinExistence type="predicted"/>
<name>A0A1X0DJS6_MYCHE</name>